<gene>
    <name evidence="3" type="ORF">S2091_1923</name>
</gene>
<evidence type="ECO:0000313" key="4">
    <source>
        <dbReference type="Proteomes" id="UP000237839"/>
    </source>
</evidence>
<protein>
    <submittedName>
        <fullName evidence="3">Stp2: sugar transferase, PEP-CTERM/EpsH1 system associated</fullName>
    </submittedName>
</protein>
<dbReference type="EMBL" id="PUGF01000007">
    <property type="protein sequence ID" value="PRC93536.1"/>
    <property type="molecule type" value="Genomic_DNA"/>
</dbReference>
<sequence>MSAIINPAPLVVHLIFRLDFGGLETLLVECVNHIPPNRYRHAIICLTDFTEFSNKITQPGVEIYALHKPPGLGFDIHIALWKLLRKLRPTILHTYNLATIEYTFTAALAGVPIRIHAEHGRDMADPEGKNTKHNFLRRHLAPLIDRYVPVSSDLQQWLTKVVRIPVAKQLLINNGVDTEKFQPNKSVSIPASPWTSEHLVIGTVGRIQDIKNHSGLVRSFQRLQQLLPQHKDRLRLSIIGDGPLLPTLKMQVEAAGLSNVVWLPGARADVTELMHSFTLFTLPSLAEGTPVTLLEAMACGLPVVASHVGGIPEVISDQIHGSLVPAADEEALANALANYIKQPELATRHGAAACIRIEQKYSLTSMLNAYTNLYDVLCKEKFKHVPLAHVIPRAD</sequence>
<reference evidence="3 4" key="1">
    <citation type="submission" date="2018-02" db="EMBL/GenBank/DDBJ databases">
        <title>Solimicrobium silvestre gen. nov., sp. nov., isolated from alpine forest soil.</title>
        <authorList>
            <person name="Margesin R."/>
            <person name="Albuquerque L."/>
            <person name="Zhang D.-C."/>
            <person name="Froufe H.J.C."/>
            <person name="Severino R."/>
            <person name="Roxo I."/>
            <person name="Egas C."/>
            <person name="Da Costa M.S."/>
        </authorList>
    </citation>
    <scope>NUCLEOTIDE SEQUENCE [LARGE SCALE GENOMIC DNA]</scope>
    <source>
        <strain evidence="3 4">S20-91</strain>
    </source>
</reference>
<evidence type="ECO:0000259" key="1">
    <source>
        <dbReference type="Pfam" id="PF00534"/>
    </source>
</evidence>
<accession>A0A2S9H0Z8</accession>
<dbReference type="Gene3D" id="3.40.50.2000">
    <property type="entry name" value="Glycogen Phosphorylase B"/>
    <property type="match status" value="2"/>
</dbReference>
<dbReference type="InterPro" id="IPR017522">
    <property type="entry name" value="Sugar_tfrase_PEP-CTERM_Stp2"/>
</dbReference>
<comment type="caution">
    <text evidence="3">The sequence shown here is derived from an EMBL/GenBank/DDBJ whole genome shotgun (WGS) entry which is preliminary data.</text>
</comment>
<feature type="domain" description="Glycosyl transferase family 1" evidence="1">
    <location>
        <begin position="192"/>
        <end position="352"/>
    </location>
</feature>
<evidence type="ECO:0000313" key="3">
    <source>
        <dbReference type="EMBL" id="PRC93536.1"/>
    </source>
</evidence>
<organism evidence="3 4">
    <name type="scientific">Solimicrobium silvestre</name>
    <dbReference type="NCBI Taxonomy" id="2099400"/>
    <lineage>
        <taxon>Bacteria</taxon>
        <taxon>Pseudomonadati</taxon>
        <taxon>Pseudomonadota</taxon>
        <taxon>Betaproteobacteria</taxon>
        <taxon>Burkholderiales</taxon>
        <taxon>Oxalobacteraceae</taxon>
        <taxon>Solimicrobium</taxon>
    </lineage>
</organism>
<dbReference type="AlphaFoldDB" id="A0A2S9H0Z8"/>
<feature type="domain" description="Glycosyltransferase subfamily 4-like N-terminal" evidence="2">
    <location>
        <begin position="20"/>
        <end position="180"/>
    </location>
</feature>
<evidence type="ECO:0000259" key="2">
    <source>
        <dbReference type="Pfam" id="PF13439"/>
    </source>
</evidence>
<keyword evidence="3" id="KW-0808">Transferase</keyword>
<keyword evidence="4" id="KW-1185">Reference proteome</keyword>
<dbReference type="RefSeq" id="WP_105531569.1">
    <property type="nucleotide sequence ID" value="NZ_PUGF01000007.1"/>
</dbReference>
<dbReference type="PANTHER" id="PTHR12526">
    <property type="entry name" value="GLYCOSYLTRANSFERASE"/>
    <property type="match status" value="1"/>
</dbReference>
<dbReference type="OrthoDB" id="9813211at2"/>
<dbReference type="InterPro" id="IPR001296">
    <property type="entry name" value="Glyco_trans_1"/>
</dbReference>
<proteinExistence type="predicted"/>
<dbReference type="InterPro" id="IPR028098">
    <property type="entry name" value="Glyco_trans_4-like_N"/>
</dbReference>
<name>A0A2S9H0Z8_9BURK</name>
<dbReference type="PANTHER" id="PTHR12526:SF630">
    <property type="entry name" value="GLYCOSYLTRANSFERASE"/>
    <property type="match status" value="1"/>
</dbReference>
<dbReference type="NCBIfam" id="TIGR03088">
    <property type="entry name" value="stp2"/>
    <property type="match status" value="1"/>
</dbReference>
<dbReference type="Pfam" id="PF00534">
    <property type="entry name" value="Glycos_transf_1"/>
    <property type="match status" value="1"/>
</dbReference>
<dbReference type="SUPFAM" id="SSF53756">
    <property type="entry name" value="UDP-Glycosyltransferase/glycogen phosphorylase"/>
    <property type="match status" value="1"/>
</dbReference>
<dbReference type="Proteomes" id="UP000237839">
    <property type="component" value="Unassembled WGS sequence"/>
</dbReference>
<dbReference type="GO" id="GO:0016757">
    <property type="term" value="F:glycosyltransferase activity"/>
    <property type="evidence" value="ECO:0007669"/>
    <property type="project" value="UniProtKB-ARBA"/>
</dbReference>
<dbReference type="Pfam" id="PF13439">
    <property type="entry name" value="Glyco_transf_4"/>
    <property type="match status" value="1"/>
</dbReference>